<keyword evidence="7 12" id="KW-0812">Transmembrane</keyword>
<dbReference type="InterPro" id="IPR019823">
    <property type="entry name" value="Mechanosensitive_channel_CS"/>
</dbReference>
<evidence type="ECO:0000313" key="13">
    <source>
        <dbReference type="EMBL" id="ALJ29134.1"/>
    </source>
</evidence>
<dbReference type="GO" id="GO:0008381">
    <property type="term" value="F:mechanosensitive monoatomic ion channel activity"/>
    <property type="evidence" value="ECO:0007669"/>
    <property type="project" value="UniProtKB-UniRule"/>
</dbReference>
<dbReference type="PRINTS" id="PR01264">
    <property type="entry name" value="MECHCHANNEL"/>
</dbReference>
<comment type="similarity">
    <text evidence="2 12">Belongs to the MscL family.</text>
</comment>
<accession>A0A0S1B250</accession>
<feature type="transmembrane region" description="Helical" evidence="12">
    <location>
        <begin position="12"/>
        <end position="31"/>
    </location>
</feature>
<dbReference type="PATRIC" id="fig|128780.6.peg.2803"/>
<dbReference type="InterPro" id="IPR036019">
    <property type="entry name" value="MscL_channel"/>
</dbReference>
<dbReference type="InterPro" id="IPR037673">
    <property type="entry name" value="MSC/AndL"/>
</dbReference>
<evidence type="ECO:0000313" key="14">
    <source>
        <dbReference type="Proteomes" id="UP000061010"/>
    </source>
</evidence>
<keyword evidence="9 12" id="KW-0406">Ion transport</keyword>
<comment type="subunit">
    <text evidence="3 12">Homopentamer.</text>
</comment>
<evidence type="ECO:0000256" key="3">
    <source>
        <dbReference type="ARBA" id="ARBA00011255"/>
    </source>
</evidence>
<sequence>MISEFKEFAMRGNVIDLAVGVVIGGAFGKIVTSLVDKVIMPPIGWLIGNVDFSKLAWTLAPARVAADGTEIPAVVVGYGDFINTVVQFVIVAFAIFMVVKVVNRLSRKKEEAPAAPAAPSEEVLLLREIRDTLRK</sequence>
<evidence type="ECO:0000256" key="6">
    <source>
        <dbReference type="ARBA" id="ARBA00022519"/>
    </source>
</evidence>
<name>A0A0S1B250_9GAMM</name>
<dbReference type="GO" id="GO:0005886">
    <property type="term" value="C:plasma membrane"/>
    <property type="evidence" value="ECO:0007669"/>
    <property type="project" value="UniProtKB-SubCell"/>
</dbReference>
<reference evidence="13 14" key="1">
    <citation type="journal article" date="2015" name="Genome Announc.">
        <title>Complete Genome Sequencing of Stenotrophomonas acidaminiphila ZAC14D2_NAIMI4_2, a Multidrug-Resistant Strain Isolated from Sediments of a Polluted River in Mexico, Uncovers New Antibiotic Resistance Genes and a Novel Class-II Lasso Peptide Biosynthesis Gene Cluster.</title>
        <authorList>
            <person name="Vinuesa P."/>
            <person name="Ochoa-Sanchez L.E."/>
        </authorList>
    </citation>
    <scope>NUCLEOTIDE SEQUENCE [LARGE SCALE GENOMIC DNA]</scope>
    <source>
        <strain evidence="13 14">ZAC14D2_NAIMI4_2</strain>
    </source>
</reference>
<evidence type="ECO:0000256" key="4">
    <source>
        <dbReference type="ARBA" id="ARBA00022448"/>
    </source>
</evidence>
<dbReference type="PANTHER" id="PTHR30266">
    <property type="entry name" value="MECHANOSENSITIVE CHANNEL MSCL"/>
    <property type="match status" value="1"/>
</dbReference>
<evidence type="ECO:0000256" key="9">
    <source>
        <dbReference type="ARBA" id="ARBA00023065"/>
    </source>
</evidence>
<dbReference type="FunFam" id="1.10.1200.120:FF:000001">
    <property type="entry name" value="Large-conductance mechanosensitive channel"/>
    <property type="match status" value="1"/>
</dbReference>
<keyword evidence="5 12" id="KW-1003">Cell membrane</keyword>
<dbReference type="PROSITE" id="PS01327">
    <property type="entry name" value="MSCL"/>
    <property type="match status" value="1"/>
</dbReference>
<keyword evidence="6 12" id="KW-0997">Cell inner membrane</keyword>
<dbReference type="SUPFAM" id="SSF81330">
    <property type="entry name" value="Gated mechanosensitive channel"/>
    <property type="match status" value="1"/>
</dbReference>
<evidence type="ECO:0000256" key="11">
    <source>
        <dbReference type="ARBA" id="ARBA00023303"/>
    </source>
</evidence>
<dbReference type="Gene3D" id="1.10.1200.120">
    <property type="entry name" value="Large-conductance mechanosensitive channel, MscL, domain 1"/>
    <property type="match status" value="1"/>
</dbReference>
<dbReference type="KEGG" id="sacz:AOT14_27760"/>
<keyword evidence="14" id="KW-1185">Reference proteome</keyword>
<dbReference type="InterPro" id="IPR001185">
    <property type="entry name" value="MS_channel"/>
</dbReference>
<keyword evidence="4 12" id="KW-0813">Transport</keyword>
<evidence type="ECO:0000256" key="7">
    <source>
        <dbReference type="ARBA" id="ARBA00022692"/>
    </source>
</evidence>
<keyword evidence="11 12" id="KW-0407">Ion channel</keyword>
<dbReference type="AlphaFoldDB" id="A0A0S1B250"/>
<dbReference type="Proteomes" id="UP000061010">
    <property type="component" value="Chromosome"/>
</dbReference>
<keyword evidence="10 12" id="KW-0472">Membrane</keyword>
<feature type="transmembrane region" description="Helical" evidence="12">
    <location>
        <begin position="81"/>
        <end position="99"/>
    </location>
</feature>
<gene>
    <name evidence="12 13" type="primary">mscL</name>
    <name evidence="13" type="ORF">AOT14_27760</name>
</gene>
<evidence type="ECO:0000256" key="8">
    <source>
        <dbReference type="ARBA" id="ARBA00022989"/>
    </source>
</evidence>
<dbReference type="NCBIfam" id="NF001843">
    <property type="entry name" value="PRK00567.1-4"/>
    <property type="match status" value="1"/>
</dbReference>
<dbReference type="NCBIfam" id="NF010557">
    <property type="entry name" value="PRK13952.1"/>
    <property type="match status" value="1"/>
</dbReference>
<comment type="function">
    <text evidence="12">Channel that opens in response to stretch forces in the membrane lipid bilayer. May participate in the regulation of osmotic pressure changes within the cell.</text>
</comment>
<proteinExistence type="inferred from homology"/>
<dbReference type="Pfam" id="PF01741">
    <property type="entry name" value="MscL"/>
    <property type="match status" value="1"/>
</dbReference>
<keyword evidence="8 12" id="KW-1133">Transmembrane helix</keyword>
<dbReference type="HAMAP" id="MF_00115">
    <property type="entry name" value="MscL"/>
    <property type="match status" value="1"/>
</dbReference>
<evidence type="ECO:0000256" key="5">
    <source>
        <dbReference type="ARBA" id="ARBA00022475"/>
    </source>
</evidence>
<evidence type="ECO:0000256" key="10">
    <source>
        <dbReference type="ARBA" id="ARBA00023136"/>
    </source>
</evidence>
<organism evidence="13 14">
    <name type="scientific">Stenotrophomonas acidaminiphila</name>
    <dbReference type="NCBI Taxonomy" id="128780"/>
    <lineage>
        <taxon>Bacteria</taxon>
        <taxon>Pseudomonadati</taxon>
        <taxon>Pseudomonadota</taxon>
        <taxon>Gammaproteobacteria</taxon>
        <taxon>Lysobacterales</taxon>
        <taxon>Lysobacteraceae</taxon>
        <taxon>Stenotrophomonas</taxon>
    </lineage>
</organism>
<dbReference type="EMBL" id="CP012900">
    <property type="protein sequence ID" value="ALJ29134.1"/>
    <property type="molecule type" value="Genomic_DNA"/>
</dbReference>
<evidence type="ECO:0000256" key="2">
    <source>
        <dbReference type="ARBA" id="ARBA00007254"/>
    </source>
</evidence>
<evidence type="ECO:0000256" key="12">
    <source>
        <dbReference type="HAMAP-Rule" id="MF_00115"/>
    </source>
</evidence>
<comment type="subcellular location">
    <subcellularLocation>
        <location evidence="12">Cell inner membrane</location>
        <topology evidence="12">Multi-pass membrane protein</topology>
    </subcellularLocation>
    <subcellularLocation>
        <location evidence="1">Cell membrane</location>
        <topology evidence="1">Multi-pass membrane protein</topology>
    </subcellularLocation>
</comment>
<protein>
    <recommendedName>
        <fullName evidence="12">Large-conductance mechanosensitive channel</fullName>
    </recommendedName>
</protein>
<dbReference type="NCBIfam" id="TIGR00220">
    <property type="entry name" value="mscL"/>
    <property type="match status" value="1"/>
</dbReference>
<dbReference type="PANTHER" id="PTHR30266:SF2">
    <property type="entry name" value="LARGE-CONDUCTANCE MECHANOSENSITIVE CHANNEL"/>
    <property type="match status" value="1"/>
</dbReference>
<evidence type="ECO:0000256" key="1">
    <source>
        <dbReference type="ARBA" id="ARBA00004651"/>
    </source>
</evidence>